<dbReference type="InterPro" id="IPR039537">
    <property type="entry name" value="Retrotran_Ty1/copia-like"/>
</dbReference>
<keyword evidence="8" id="KW-1185">Reference proteome</keyword>
<comment type="caution">
    <text evidence="7">The sequence shown here is derived from an EMBL/GenBank/DDBJ whole genome shotgun (WGS) entry which is preliminary data.</text>
</comment>
<name>A0AA88VLB5_9ASTE</name>
<organism evidence="7 8">
    <name type="scientific">Escallonia herrerae</name>
    <dbReference type="NCBI Taxonomy" id="1293975"/>
    <lineage>
        <taxon>Eukaryota</taxon>
        <taxon>Viridiplantae</taxon>
        <taxon>Streptophyta</taxon>
        <taxon>Embryophyta</taxon>
        <taxon>Tracheophyta</taxon>
        <taxon>Spermatophyta</taxon>
        <taxon>Magnoliopsida</taxon>
        <taxon>eudicotyledons</taxon>
        <taxon>Gunneridae</taxon>
        <taxon>Pentapetalae</taxon>
        <taxon>asterids</taxon>
        <taxon>campanulids</taxon>
        <taxon>Escalloniales</taxon>
        <taxon>Escalloniaceae</taxon>
        <taxon>Escallonia</taxon>
    </lineage>
</organism>
<feature type="region of interest" description="Disordered" evidence="5">
    <location>
        <begin position="259"/>
        <end position="282"/>
    </location>
</feature>
<dbReference type="InterPro" id="IPR054722">
    <property type="entry name" value="PolX-like_BBD"/>
</dbReference>
<evidence type="ECO:0000256" key="1">
    <source>
        <dbReference type="ARBA" id="ARBA00022670"/>
    </source>
</evidence>
<feature type="domain" description="Integrase catalytic" evidence="6">
    <location>
        <begin position="516"/>
        <end position="681"/>
    </location>
</feature>
<dbReference type="Pfam" id="PF22936">
    <property type="entry name" value="Pol_BBD"/>
    <property type="match status" value="1"/>
</dbReference>
<evidence type="ECO:0000256" key="2">
    <source>
        <dbReference type="ARBA" id="ARBA00022723"/>
    </source>
</evidence>
<keyword evidence="1" id="KW-0645">Protease</keyword>
<dbReference type="InterPro" id="IPR012337">
    <property type="entry name" value="RNaseH-like_sf"/>
</dbReference>
<dbReference type="InterPro" id="IPR057670">
    <property type="entry name" value="SH3_retrovirus"/>
</dbReference>
<evidence type="ECO:0000313" key="7">
    <source>
        <dbReference type="EMBL" id="KAK3010222.1"/>
    </source>
</evidence>
<dbReference type="Pfam" id="PF25597">
    <property type="entry name" value="SH3_retrovirus"/>
    <property type="match status" value="1"/>
</dbReference>
<keyword evidence="2" id="KW-0479">Metal-binding</keyword>
<dbReference type="GO" id="GO:0015074">
    <property type="term" value="P:DNA integration"/>
    <property type="evidence" value="ECO:0007669"/>
    <property type="project" value="InterPro"/>
</dbReference>
<feature type="compositionally biased region" description="Polar residues" evidence="5">
    <location>
        <begin position="322"/>
        <end position="346"/>
    </location>
</feature>
<dbReference type="InterPro" id="IPR013103">
    <property type="entry name" value="RVT_2"/>
</dbReference>
<keyword evidence="3" id="KW-0064">Aspartyl protease</keyword>
<keyword evidence="4" id="KW-0378">Hydrolase</keyword>
<dbReference type="SUPFAM" id="SSF53098">
    <property type="entry name" value="Ribonuclease H-like"/>
    <property type="match status" value="1"/>
</dbReference>
<dbReference type="PROSITE" id="PS50994">
    <property type="entry name" value="INTEGRASE"/>
    <property type="match status" value="1"/>
</dbReference>
<proteinExistence type="predicted"/>
<evidence type="ECO:0000256" key="3">
    <source>
        <dbReference type="ARBA" id="ARBA00022750"/>
    </source>
</evidence>
<evidence type="ECO:0000256" key="5">
    <source>
        <dbReference type="SAM" id="MobiDB-lite"/>
    </source>
</evidence>
<dbReference type="InterPro" id="IPR001584">
    <property type="entry name" value="Integrase_cat-core"/>
</dbReference>
<dbReference type="PANTHER" id="PTHR42648">
    <property type="entry name" value="TRANSPOSASE, PUTATIVE-RELATED"/>
    <property type="match status" value="1"/>
</dbReference>
<dbReference type="AlphaFoldDB" id="A0AA88VLB5"/>
<dbReference type="GO" id="GO:0046872">
    <property type="term" value="F:metal ion binding"/>
    <property type="evidence" value="ECO:0007669"/>
    <property type="project" value="UniProtKB-KW"/>
</dbReference>
<dbReference type="EMBL" id="JAVXUP010001566">
    <property type="protein sequence ID" value="KAK3010222.1"/>
    <property type="molecule type" value="Genomic_DNA"/>
</dbReference>
<sequence length="1085" mass="119858">MHSIRPAIKERCVSIFIDMAKDAETSKPKHLDPTSEYYLSSQANSGNSLTKDTLKGDNYVAWEQSAILTLKSHNKLAFIDGRITKPDPESEDFLAWDIINSTLCSWICNSLDPPIRATVSRLNEAKLIWDSLKTRYSIPNKPRIYKLWSDASMTTQGGASIITYYTKLLGIWDELLTLSPLESCGCPKGTEKMNWYQDLQTYQFLMGLDDKYVTLRTQIINMDPFPNIDRVYAMVMQEESHRGITGSRDTTSAVGFHAQNGPPTVRSSGLVSATAGDPDRTPTGRPWCTFCHRVGHTQEKCYRRLGIAPPGKGRGRGRGSPAMSQNAVGSSSSPLQASVAATQNNNPSLSQAQAAATSALPSLTPEQMQCLITFLESSPSGIDSLVGKSLPLTHTWLIDSGASHHMTGNLNFFSSIWDIPPSPVGLPDGLQTNAIKAGSVSLADGITLRHVLYVPNLAVNLIYVSCLATDTNCFVAFSNDICVLQDRTSKSPIGLGKMHRGVFMFQPLSTATVASVSESESYELWHRRMGHPLFIFLQFQLFPLPLKLFVMAVCVYLMHDKGQTGTLLRNFCNMVHTQFGKLVKIIRSDNGHEFDSQPMTQFYNDHGILHQTSMVDTPKQNGRVERKHRHILEVARALRFQANLPIEFWGECVLTAAHLINRTPSAILKHKTPHELLFQKVPSYFHLRVFGCLCYAHTKFADKFAPRSRRCVFLGYPPGKKGWRVYDLETNQVFFSRDVKFEETVFPFTTPLGPSLTPATTTFCPAWDCAEHPMASPPVIGGDTPPVTGEDPPPSSAATLSPGLSGITAGPDPEISSSASPPSSPTAPSPTLGRGKRQKKVLSVLKDYSPRNGFAKLSTALRSYGFLQSHADHTLFTYRKGDVFLSVLVYVDDLILAGNNSTACSSFKKYLNDCFKLKDLGPLKYFLGIEAARGPRGLFLSQHKYALDILSKSGLSASKPAAFPMEQNHGLALAGGPLLSDPGPYRRLIGRLVYLTITRPDICYAVHVLSQFMQSPRSQHWDAALWVLRYLKAAPGQGLFLLADSPLQIYAFCDSDWASYPLTRRSVTGYFVSLGNSPISWRTKK</sequence>
<accession>A0AA88VLB5</accession>
<dbReference type="Pfam" id="PF14244">
    <property type="entry name" value="Retrotran_gag_3"/>
    <property type="match status" value="1"/>
</dbReference>
<dbReference type="InterPro" id="IPR029472">
    <property type="entry name" value="Copia-like_N"/>
</dbReference>
<feature type="compositionally biased region" description="Polar residues" evidence="5">
    <location>
        <begin position="261"/>
        <end position="271"/>
    </location>
</feature>
<reference evidence="7" key="1">
    <citation type="submission" date="2022-12" db="EMBL/GenBank/DDBJ databases">
        <title>Draft genome assemblies for two species of Escallonia (Escalloniales).</title>
        <authorList>
            <person name="Chanderbali A."/>
            <person name="Dervinis C."/>
            <person name="Anghel I."/>
            <person name="Soltis D."/>
            <person name="Soltis P."/>
            <person name="Zapata F."/>
        </authorList>
    </citation>
    <scope>NUCLEOTIDE SEQUENCE</scope>
    <source>
        <strain evidence="7">UCBG64.0493</strain>
        <tissue evidence="7">Leaf</tissue>
    </source>
</reference>
<dbReference type="SUPFAM" id="SSF56672">
    <property type="entry name" value="DNA/RNA polymerases"/>
    <property type="match status" value="1"/>
</dbReference>
<feature type="region of interest" description="Disordered" evidence="5">
    <location>
        <begin position="775"/>
        <end position="837"/>
    </location>
</feature>
<dbReference type="GO" id="GO:0006508">
    <property type="term" value="P:proteolysis"/>
    <property type="evidence" value="ECO:0007669"/>
    <property type="project" value="UniProtKB-KW"/>
</dbReference>
<evidence type="ECO:0000313" key="8">
    <source>
        <dbReference type="Proteomes" id="UP001188597"/>
    </source>
</evidence>
<dbReference type="Proteomes" id="UP001188597">
    <property type="component" value="Unassembled WGS sequence"/>
</dbReference>
<evidence type="ECO:0000259" key="6">
    <source>
        <dbReference type="PROSITE" id="PS50994"/>
    </source>
</evidence>
<dbReference type="GO" id="GO:0003676">
    <property type="term" value="F:nucleic acid binding"/>
    <property type="evidence" value="ECO:0007669"/>
    <property type="project" value="InterPro"/>
</dbReference>
<dbReference type="InterPro" id="IPR043502">
    <property type="entry name" value="DNA/RNA_pol_sf"/>
</dbReference>
<feature type="region of interest" description="Disordered" evidence="5">
    <location>
        <begin position="305"/>
        <end position="353"/>
    </location>
</feature>
<dbReference type="PANTHER" id="PTHR42648:SF31">
    <property type="entry name" value="RNA-DIRECTED DNA POLYMERASE"/>
    <property type="match status" value="1"/>
</dbReference>
<dbReference type="Gene3D" id="3.30.420.10">
    <property type="entry name" value="Ribonuclease H-like superfamily/Ribonuclease H"/>
    <property type="match status" value="1"/>
</dbReference>
<evidence type="ECO:0000256" key="4">
    <source>
        <dbReference type="ARBA" id="ARBA00022801"/>
    </source>
</evidence>
<dbReference type="InterPro" id="IPR036397">
    <property type="entry name" value="RNaseH_sf"/>
</dbReference>
<dbReference type="GO" id="GO:0004190">
    <property type="term" value="F:aspartic-type endopeptidase activity"/>
    <property type="evidence" value="ECO:0007669"/>
    <property type="project" value="UniProtKB-KW"/>
</dbReference>
<dbReference type="Pfam" id="PF07727">
    <property type="entry name" value="RVT_2"/>
    <property type="match status" value="1"/>
</dbReference>
<protein>
    <recommendedName>
        <fullName evidence="6">Integrase catalytic domain-containing protein</fullName>
    </recommendedName>
</protein>
<gene>
    <name evidence="7" type="ORF">RJ639_011861</name>
</gene>